<evidence type="ECO:0000313" key="6">
    <source>
        <dbReference type="Proteomes" id="UP000248790"/>
    </source>
</evidence>
<comment type="similarity">
    <text evidence="1">Belongs to the bleomycin resistance protein family.</text>
</comment>
<dbReference type="EMBL" id="QLMC01000005">
    <property type="protein sequence ID" value="RAJ94369.1"/>
    <property type="molecule type" value="Genomic_DNA"/>
</dbReference>
<evidence type="ECO:0000313" key="5">
    <source>
        <dbReference type="EMBL" id="RAJ94369.1"/>
    </source>
</evidence>
<feature type="domain" description="VOC" evidence="4">
    <location>
        <begin position="3"/>
        <end position="118"/>
    </location>
</feature>
<dbReference type="PROSITE" id="PS51819">
    <property type="entry name" value="VOC"/>
    <property type="match status" value="1"/>
</dbReference>
<dbReference type="GO" id="GO:0046677">
    <property type="term" value="P:response to antibiotic"/>
    <property type="evidence" value="ECO:0007669"/>
    <property type="project" value="UniProtKB-KW"/>
</dbReference>
<name>A0A327WQV5_LARAB</name>
<comment type="caution">
    <text evidence="5">The sequence shown here is derived from an EMBL/GenBank/DDBJ whole genome shotgun (WGS) entry which is preliminary data.</text>
</comment>
<dbReference type="Proteomes" id="UP000248790">
    <property type="component" value="Unassembled WGS sequence"/>
</dbReference>
<sequence length="119" mass="14127">MPSPIIPIFRIFDYQKAVEFYVEWLGFGIAWEHRFEENFPIYLEITKGDLRLHLSEHHGDCCPGSKVLIEYPNLAAFHQELTAKNYRYMKPGLHEAFWGAWTVTVTDPFSNRIEFFERN</sequence>
<keyword evidence="6" id="KW-1185">Reference proteome</keyword>
<dbReference type="AlphaFoldDB" id="A0A327WQV5"/>
<evidence type="ECO:0000256" key="2">
    <source>
        <dbReference type="ARBA" id="ARBA00021572"/>
    </source>
</evidence>
<organism evidence="5 6">
    <name type="scientific">Larkinella arboricola</name>
    <dbReference type="NCBI Taxonomy" id="643671"/>
    <lineage>
        <taxon>Bacteria</taxon>
        <taxon>Pseudomonadati</taxon>
        <taxon>Bacteroidota</taxon>
        <taxon>Cytophagia</taxon>
        <taxon>Cytophagales</taxon>
        <taxon>Spirosomataceae</taxon>
        <taxon>Larkinella</taxon>
    </lineage>
</organism>
<dbReference type="InterPro" id="IPR000335">
    <property type="entry name" value="Bleomycin-R"/>
</dbReference>
<gene>
    <name evidence="5" type="ORF">LX87_04256</name>
</gene>
<dbReference type="Gene3D" id="3.10.180.10">
    <property type="entry name" value="2,3-Dihydroxybiphenyl 1,2-Dioxygenase, domain 1"/>
    <property type="match status" value="1"/>
</dbReference>
<dbReference type="InterPro" id="IPR029068">
    <property type="entry name" value="Glyas_Bleomycin-R_OHBP_Dase"/>
</dbReference>
<dbReference type="InterPro" id="IPR037523">
    <property type="entry name" value="VOC_core"/>
</dbReference>
<evidence type="ECO:0000256" key="3">
    <source>
        <dbReference type="ARBA" id="ARBA00023251"/>
    </source>
</evidence>
<dbReference type="Pfam" id="PF19581">
    <property type="entry name" value="Glyoxalase_7"/>
    <property type="match status" value="1"/>
</dbReference>
<dbReference type="SUPFAM" id="SSF54593">
    <property type="entry name" value="Glyoxalase/Bleomycin resistance protein/Dihydroxybiphenyl dioxygenase"/>
    <property type="match status" value="1"/>
</dbReference>
<dbReference type="OrthoDB" id="9803104at2"/>
<dbReference type="RefSeq" id="WP_111630258.1">
    <property type="nucleotide sequence ID" value="NZ_QLMC01000005.1"/>
</dbReference>
<proteinExistence type="inferred from homology"/>
<protein>
    <recommendedName>
        <fullName evidence="2">Bleomycin resistance protein</fullName>
    </recommendedName>
</protein>
<keyword evidence="3" id="KW-0046">Antibiotic resistance</keyword>
<evidence type="ECO:0000256" key="1">
    <source>
        <dbReference type="ARBA" id="ARBA00011051"/>
    </source>
</evidence>
<evidence type="ECO:0000259" key="4">
    <source>
        <dbReference type="PROSITE" id="PS51819"/>
    </source>
</evidence>
<reference evidence="5 6" key="1">
    <citation type="submission" date="2018-06" db="EMBL/GenBank/DDBJ databases">
        <title>Genomic Encyclopedia of Archaeal and Bacterial Type Strains, Phase II (KMG-II): from individual species to whole genera.</title>
        <authorList>
            <person name="Goeker M."/>
        </authorList>
    </citation>
    <scope>NUCLEOTIDE SEQUENCE [LARGE SCALE GENOMIC DNA]</scope>
    <source>
        <strain evidence="5 6">DSM 21851</strain>
    </source>
</reference>
<accession>A0A327WQV5</accession>